<name>A0AAU7X9W0_9HYPH</name>
<evidence type="ECO:0000313" key="3">
    <source>
        <dbReference type="EMBL" id="XBY43692.1"/>
    </source>
</evidence>
<reference evidence="3" key="1">
    <citation type="submission" date="2024-06" db="EMBL/GenBank/DDBJ databases">
        <title>Methylostella associata gen. nov., sp. nov., a novel Ancalomicrobiaceae-affiliated facultatively methylotrophic bacteria that feed on methanotrophs of the genus Methylococcus.</title>
        <authorList>
            <person name="Saltykova V."/>
            <person name="Danilova O.V."/>
            <person name="Oshkin I.Y."/>
            <person name="Belova S.E."/>
            <person name="Pimenov N.V."/>
            <person name="Dedysh S.N."/>
        </authorList>
    </citation>
    <scope>NUCLEOTIDE SEQUENCE</scope>
    <source>
        <strain evidence="3">S20</strain>
    </source>
</reference>
<feature type="region of interest" description="Disordered" evidence="1">
    <location>
        <begin position="1"/>
        <end position="51"/>
    </location>
</feature>
<evidence type="ECO:0000259" key="2">
    <source>
        <dbReference type="Pfam" id="PF18557"/>
    </source>
</evidence>
<dbReference type="InterPro" id="IPR041649">
    <property type="entry name" value="NepR"/>
</dbReference>
<dbReference type="KEGG" id="mflg:ABS361_16655"/>
<feature type="domain" description="Anti-sigma factor NepR" evidence="2">
    <location>
        <begin position="56"/>
        <end position="87"/>
    </location>
</feature>
<sequence>MIEYPSSRVVTAMSHRDRNPKVPSSDGLKARPSDTPQARPANAPKAPPVDGKVQVQIGRRLRSSYEVVLQDGLTDRMKSLLDALDRIEEPEPADMPPPAALKAGGENRA</sequence>
<organism evidence="3">
    <name type="scientific">Methyloraptor flagellatus</name>
    <dbReference type="NCBI Taxonomy" id="3162530"/>
    <lineage>
        <taxon>Bacteria</taxon>
        <taxon>Pseudomonadati</taxon>
        <taxon>Pseudomonadota</taxon>
        <taxon>Alphaproteobacteria</taxon>
        <taxon>Hyphomicrobiales</taxon>
        <taxon>Ancalomicrobiaceae</taxon>
        <taxon>Methyloraptor</taxon>
    </lineage>
</organism>
<protein>
    <submittedName>
        <fullName evidence="3">NepR family anti-sigma factor</fullName>
    </submittedName>
</protein>
<dbReference type="AlphaFoldDB" id="A0AAU7X9W0"/>
<dbReference type="RefSeq" id="WP_407048793.1">
    <property type="nucleotide sequence ID" value="NZ_CP158568.1"/>
</dbReference>
<dbReference type="EMBL" id="CP158568">
    <property type="protein sequence ID" value="XBY43692.1"/>
    <property type="molecule type" value="Genomic_DNA"/>
</dbReference>
<proteinExistence type="predicted"/>
<accession>A0AAU7X9W0</accession>
<gene>
    <name evidence="3" type="ORF">ABS361_16655</name>
</gene>
<evidence type="ECO:0000256" key="1">
    <source>
        <dbReference type="SAM" id="MobiDB-lite"/>
    </source>
</evidence>
<feature type="region of interest" description="Disordered" evidence="1">
    <location>
        <begin position="86"/>
        <end position="109"/>
    </location>
</feature>
<dbReference type="Pfam" id="PF18557">
    <property type="entry name" value="NepR"/>
    <property type="match status" value="1"/>
</dbReference>